<evidence type="ECO:0000256" key="4">
    <source>
        <dbReference type="ARBA" id="ARBA00022692"/>
    </source>
</evidence>
<comment type="subcellular location">
    <subcellularLocation>
        <location evidence="1">Endomembrane system</location>
        <topology evidence="1">Multi-pass membrane protein</topology>
    </subcellularLocation>
</comment>
<evidence type="ECO:0000256" key="5">
    <source>
        <dbReference type="ARBA" id="ARBA00022989"/>
    </source>
</evidence>
<dbReference type="PANTHER" id="PTHR43337:SF1">
    <property type="entry name" value="XANTHINE_URACIL PERMEASE C887.17-RELATED"/>
    <property type="match status" value="1"/>
</dbReference>
<dbReference type="GO" id="GO:0005345">
    <property type="term" value="F:purine nucleobase transmembrane transporter activity"/>
    <property type="evidence" value="ECO:0007669"/>
    <property type="project" value="TreeGrafter"/>
</dbReference>
<feature type="transmembrane region" description="Helical" evidence="7">
    <location>
        <begin position="47"/>
        <end position="67"/>
    </location>
</feature>
<gene>
    <name evidence="8" type="primary">yicO</name>
    <name evidence="8" type="ORF">ERS686654_01619</name>
</gene>
<dbReference type="Proteomes" id="UP000052237">
    <property type="component" value="Unassembled WGS sequence"/>
</dbReference>
<feature type="transmembrane region" description="Helical" evidence="7">
    <location>
        <begin position="20"/>
        <end position="38"/>
    </location>
</feature>
<evidence type="ECO:0000256" key="1">
    <source>
        <dbReference type="ARBA" id="ARBA00004127"/>
    </source>
</evidence>
<proteinExistence type="inferred from homology"/>
<feature type="transmembrane region" description="Helical" evidence="7">
    <location>
        <begin position="170"/>
        <end position="186"/>
    </location>
</feature>
<name>A0A0S4SG02_CAMHY</name>
<feature type="transmembrane region" description="Helical" evidence="7">
    <location>
        <begin position="98"/>
        <end position="120"/>
    </location>
</feature>
<evidence type="ECO:0000313" key="8">
    <source>
        <dbReference type="EMBL" id="CUU85364.1"/>
    </source>
</evidence>
<dbReference type="InterPro" id="IPR045018">
    <property type="entry name" value="Azg-like"/>
</dbReference>
<keyword evidence="5 7" id="KW-1133">Transmembrane helix</keyword>
<evidence type="ECO:0000256" key="2">
    <source>
        <dbReference type="ARBA" id="ARBA00005697"/>
    </source>
</evidence>
<feature type="transmembrane region" description="Helical" evidence="7">
    <location>
        <begin position="193"/>
        <end position="211"/>
    </location>
</feature>
<evidence type="ECO:0000313" key="9">
    <source>
        <dbReference type="Proteomes" id="UP000052237"/>
    </source>
</evidence>
<dbReference type="GO" id="GO:0005886">
    <property type="term" value="C:plasma membrane"/>
    <property type="evidence" value="ECO:0007669"/>
    <property type="project" value="TreeGrafter"/>
</dbReference>
<evidence type="ECO:0000256" key="3">
    <source>
        <dbReference type="ARBA" id="ARBA00022448"/>
    </source>
</evidence>
<feature type="transmembrane region" description="Helical" evidence="7">
    <location>
        <begin position="231"/>
        <end position="252"/>
    </location>
</feature>
<dbReference type="Pfam" id="PF00860">
    <property type="entry name" value="Xan_ur_permease"/>
    <property type="match status" value="1"/>
</dbReference>
<dbReference type="InterPro" id="IPR006043">
    <property type="entry name" value="NCS2"/>
</dbReference>
<keyword evidence="9" id="KW-1185">Reference proteome</keyword>
<keyword evidence="4 7" id="KW-0812">Transmembrane</keyword>
<sequence length="443" mass="47627">MNFFKLKENNTSVKNEFNAGLTTFLAMMYIVPVNMLIMSDAGMPKDALLTATAVITIISCIFNGFWANTPVALSVGMGLNAYFTYGLVIGMKIPWQTALGVVCISAIIFVVLSFTNFRIWIIKNIPIDLRRAISAGIGAFICFVGLKQMGLITYNPATLVGIGNISDPKVFIGALGLIIIVAFWSLNLKGGFILAVAATSVIAWIFGVYPAPSEFFSTPASLSPIFMELDIMGALKLALLPAIITFFVTHLFDSIGTLTGVCNRANLFDEHNEEGTHKLTKNLESDAITSVAGSIVGTSTITAFAESASGVEAGGRTGLTAVFTGIFFILTLFLLPLFNSIPSNAIYPILVMVGVLMFSELGKINYSDPAICVSTFLTVIFMPLTYSITVGLSIGFISYFIVKLVLRKWEDINSGIITLTIISLLAFLVISAPELFGQLLGVN</sequence>
<dbReference type="EMBL" id="FAVB01000003">
    <property type="protein sequence ID" value="CUU85364.1"/>
    <property type="molecule type" value="Genomic_DNA"/>
</dbReference>
<feature type="transmembrane region" description="Helical" evidence="7">
    <location>
        <begin position="345"/>
        <end position="364"/>
    </location>
</feature>
<dbReference type="RefSeq" id="WP_059435287.1">
    <property type="nucleotide sequence ID" value="NZ_CP040464.1"/>
</dbReference>
<keyword evidence="6 7" id="KW-0472">Membrane</keyword>
<comment type="caution">
    <text evidence="8">The sequence shown here is derived from an EMBL/GenBank/DDBJ whole genome shotgun (WGS) entry which is preliminary data.</text>
</comment>
<comment type="similarity">
    <text evidence="2">Belongs to the nucleobase:cation symporter-2 (NCS2) (TC 2.A.40) family. Azg-like subfamily.</text>
</comment>
<accession>A0A0S4SG02</accession>
<dbReference type="PANTHER" id="PTHR43337">
    <property type="entry name" value="XANTHINE/URACIL PERMEASE C887.17-RELATED"/>
    <property type="match status" value="1"/>
</dbReference>
<protein>
    <submittedName>
        <fullName evidence="8">Xanthine/uracil permease family protein</fullName>
    </submittedName>
</protein>
<organism evidence="8 9">
    <name type="scientific">Campylobacter hyointestinalis subsp. hyointestinalis</name>
    <dbReference type="NCBI Taxonomy" id="91352"/>
    <lineage>
        <taxon>Bacteria</taxon>
        <taxon>Pseudomonadati</taxon>
        <taxon>Campylobacterota</taxon>
        <taxon>Epsilonproteobacteria</taxon>
        <taxon>Campylobacterales</taxon>
        <taxon>Campylobacteraceae</taxon>
        <taxon>Campylobacter</taxon>
    </lineage>
</organism>
<feature type="transmembrane region" description="Helical" evidence="7">
    <location>
        <begin position="414"/>
        <end position="433"/>
    </location>
</feature>
<reference evidence="8 9" key="1">
    <citation type="submission" date="2015-11" db="EMBL/GenBank/DDBJ databases">
        <authorList>
            <consortium name="Pathogen Informatics"/>
        </authorList>
    </citation>
    <scope>NUCLEOTIDE SEQUENCE [LARGE SCALE GENOMIC DNA]</scope>
    <source>
        <strain evidence="8 9">006A-0059</strain>
    </source>
</reference>
<dbReference type="AlphaFoldDB" id="A0A0S4SG02"/>
<keyword evidence="3" id="KW-0813">Transport</keyword>
<evidence type="ECO:0000256" key="7">
    <source>
        <dbReference type="SAM" id="Phobius"/>
    </source>
</evidence>
<feature type="transmembrane region" description="Helical" evidence="7">
    <location>
        <begin position="287"/>
        <end position="305"/>
    </location>
</feature>
<dbReference type="GO" id="GO:0012505">
    <property type="term" value="C:endomembrane system"/>
    <property type="evidence" value="ECO:0007669"/>
    <property type="project" value="UniProtKB-SubCell"/>
</dbReference>
<feature type="transmembrane region" description="Helical" evidence="7">
    <location>
        <begin position="376"/>
        <end position="402"/>
    </location>
</feature>
<feature type="transmembrane region" description="Helical" evidence="7">
    <location>
        <begin position="317"/>
        <end position="338"/>
    </location>
</feature>
<evidence type="ECO:0000256" key="6">
    <source>
        <dbReference type="ARBA" id="ARBA00023136"/>
    </source>
</evidence>
<feature type="transmembrane region" description="Helical" evidence="7">
    <location>
        <begin position="132"/>
        <end position="150"/>
    </location>
</feature>